<dbReference type="GO" id="GO:0051745">
    <property type="term" value="F:4-hydroxy-3-methylbut-2-enyl diphosphate reductase activity"/>
    <property type="evidence" value="ECO:0007669"/>
    <property type="project" value="UniProtKB-UniRule"/>
</dbReference>
<dbReference type="STRING" id="525903.Taci_1028"/>
<keyword evidence="3 5" id="KW-0408">Iron</keyword>
<comment type="catalytic activity">
    <reaction evidence="5">
        <text>isopentenyl diphosphate + 2 oxidized [2Fe-2S]-[ferredoxin] + H2O = (2E)-4-hydroxy-3-methylbut-2-enyl diphosphate + 2 reduced [2Fe-2S]-[ferredoxin] + 2 H(+)</text>
        <dbReference type="Rhea" id="RHEA:24488"/>
        <dbReference type="Rhea" id="RHEA-COMP:10000"/>
        <dbReference type="Rhea" id="RHEA-COMP:10001"/>
        <dbReference type="ChEBI" id="CHEBI:15377"/>
        <dbReference type="ChEBI" id="CHEBI:15378"/>
        <dbReference type="ChEBI" id="CHEBI:33737"/>
        <dbReference type="ChEBI" id="CHEBI:33738"/>
        <dbReference type="ChEBI" id="CHEBI:128753"/>
        <dbReference type="ChEBI" id="CHEBI:128769"/>
        <dbReference type="EC" id="1.17.7.4"/>
    </reaction>
</comment>
<feature type="binding site" evidence="5">
    <location>
        <position position="264"/>
    </location>
    <ligand>
        <name>dimethylallyl diphosphate</name>
        <dbReference type="ChEBI" id="CHEBI:57623"/>
    </ligand>
</feature>
<feature type="binding site" evidence="5">
    <location>
        <position position="40"/>
    </location>
    <ligand>
        <name>isopentenyl diphosphate</name>
        <dbReference type="ChEBI" id="CHEBI:128769"/>
    </ligand>
</feature>
<comment type="catalytic activity">
    <reaction evidence="5">
        <text>dimethylallyl diphosphate + 2 oxidized [2Fe-2S]-[ferredoxin] + H2O = (2E)-4-hydroxy-3-methylbut-2-enyl diphosphate + 2 reduced [2Fe-2S]-[ferredoxin] + 2 H(+)</text>
        <dbReference type="Rhea" id="RHEA:24825"/>
        <dbReference type="Rhea" id="RHEA-COMP:10000"/>
        <dbReference type="Rhea" id="RHEA-COMP:10001"/>
        <dbReference type="ChEBI" id="CHEBI:15377"/>
        <dbReference type="ChEBI" id="CHEBI:15378"/>
        <dbReference type="ChEBI" id="CHEBI:33737"/>
        <dbReference type="ChEBI" id="CHEBI:33738"/>
        <dbReference type="ChEBI" id="CHEBI:57623"/>
        <dbReference type="ChEBI" id="CHEBI:128753"/>
        <dbReference type="EC" id="1.17.7.4"/>
    </reaction>
</comment>
<comment type="caution">
    <text evidence="5">Lacks conserved residue(s) required for the propagation of feature annotation.</text>
</comment>
<feature type="binding site" evidence="5">
    <location>
        <position position="220"/>
    </location>
    <ligand>
        <name>isopentenyl diphosphate</name>
        <dbReference type="ChEBI" id="CHEBI:128769"/>
    </ligand>
</feature>
<dbReference type="OrthoDB" id="9804077at2"/>
<dbReference type="Proteomes" id="UP000002030">
    <property type="component" value="Chromosome"/>
</dbReference>
<feature type="binding site" evidence="5">
    <location>
        <position position="164"/>
    </location>
    <ligand>
        <name>(2E)-4-hydroxy-3-methylbut-2-enyl diphosphate</name>
        <dbReference type="ChEBI" id="CHEBI:128753"/>
    </ligand>
</feature>
<evidence type="ECO:0000256" key="4">
    <source>
        <dbReference type="ARBA" id="ARBA00023014"/>
    </source>
</evidence>
<dbReference type="UniPathway" id="UPA00056">
    <property type="reaction ID" value="UER00097"/>
</dbReference>
<keyword evidence="1 5" id="KW-0004">4Fe-4S</keyword>
<dbReference type="Pfam" id="PF02401">
    <property type="entry name" value="LYTB"/>
    <property type="match status" value="1"/>
</dbReference>
<feature type="binding site" evidence="5">
    <location>
        <position position="123"/>
    </location>
    <ligand>
        <name>dimethylallyl diphosphate</name>
        <dbReference type="ChEBI" id="CHEBI:57623"/>
    </ligand>
</feature>
<comment type="cofactor">
    <cofactor evidence="5">
        <name>[4Fe-4S] cluster</name>
        <dbReference type="ChEBI" id="CHEBI:49883"/>
    </cofactor>
    <text evidence="5">Binds 1 [4Fe-4S] cluster per subunit.</text>
</comment>
<dbReference type="UniPathway" id="UPA00059">
    <property type="reaction ID" value="UER00105"/>
</dbReference>
<dbReference type="EMBL" id="CP001818">
    <property type="protein sequence ID" value="ACZ19260.1"/>
    <property type="molecule type" value="Genomic_DNA"/>
</dbReference>
<feature type="binding site" evidence="5">
    <location>
        <position position="220"/>
    </location>
    <ligand>
        <name>dimethylallyl diphosphate</name>
        <dbReference type="ChEBI" id="CHEBI:57623"/>
    </ligand>
</feature>
<dbReference type="AlphaFoldDB" id="D1B5G9"/>
<dbReference type="RefSeq" id="WP_012869775.1">
    <property type="nucleotide sequence ID" value="NC_013522.1"/>
</dbReference>
<feature type="binding site" evidence="5">
    <location>
        <position position="73"/>
    </location>
    <ligand>
        <name>dimethylallyl diphosphate</name>
        <dbReference type="ChEBI" id="CHEBI:57623"/>
    </ligand>
</feature>
<dbReference type="PANTHER" id="PTHR30426:SF0">
    <property type="entry name" value="4-HYDROXY-3-METHYLBUT-2-ENYL DIPHOSPHATE REDUCTASE"/>
    <property type="match status" value="1"/>
</dbReference>
<dbReference type="Gene3D" id="3.40.1010.20">
    <property type="entry name" value="4-hydroxy-3-methylbut-2-enyl diphosphate reductase, catalytic domain"/>
    <property type="match status" value="2"/>
</dbReference>
<organism evidence="6 7">
    <name type="scientific">Thermanaerovibrio acidaminovorans (strain ATCC 49978 / DSM 6589 / Su883)</name>
    <name type="common">Selenomonas acidaminovorans</name>
    <dbReference type="NCBI Taxonomy" id="525903"/>
    <lineage>
        <taxon>Bacteria</taxon>
        <taxon>Thermotogati</taxon>
        <taxon>Synergistota</taxon>
        <taxon>Synergistia</taxon>
        <taxon>Synergistales</taxon>
        <taxon>Synergistaceae</taxon>
        <taxon>Thermanaerovibrio</taxon>
    </lineage>
</organism>
<feature type="binding site" evidence="5">
    <location>
        <position position="40"/>
    </location>
    <ligand>
        <name>(2E)-4-hydroxy-3-methylbut-2-enyl diphosphate</name>
        <dbReference type="ChEBI" id="CHEBI:128753"/>
    </ligand>
</feature>
<feature type="binding site" evidence="5">
    <location>
        <position position="95"/>
    </location>
    <ligand>
        <name>[4Fe-4S] cluster</name>
        <dbReference type="ChEBI" id="CHEBI:49883"/>
    </ligand>
</feature>
<feature type="binding site" evidence="5">
    <location>
        <position position="123"/>
    </location>
    <ligand>
        <name>(2E)-4-hydroxy-3-methylbut-2-enyl diphosphate</name>
        <dbReference type="ChEBI" id="CHEBI:128753"/>
    </ligand>
</feature>
<feature type="binding site" evidence="5">
    <location>
        <position position="73"/>
    </location>
    <ligand>
        <name>isopentenyl diphosphate</name>
        <dbReference type="ChEBI" id="CHEBI:128769"/>
    </ligand>
</feature>
<evidence type="ECO:0000256" key="1">
    <source>
        <dbReference type="ARBA" id="ARBA00022485"/>
    </source>
</evidence>
<feature type="binding site" evidence="5">
    <location>
        <position position="220"/>
    </location>
    <ligand>
        <name>(2E)-4-hydroxy-3-methylbut-2-enyl diphosphate</name>
        <dbReference type="ChEBI" id="CHEBI:128753"/>
    </ligand>
</feature>
<dbReference type="InterPro" id="IPR003451">
    <property type="entry name" value="LytB/IspH"/>
</dbReference>
<feature type="binding site" evidence="5">
    <location>
        <position position="222"/>
    </location>
    <ligand>
        <name>dimethylallyl diphosphate</name>
        <dbReference type="ChEBI" id="CHEBI:57623"/>
    </ligand>
</feature>
<dbReference type="EC" id="1.17.7.4" evidence="5"/>
<feature type="binding site" evidence="5">
    <location>
        <position position="73"/>
    </location>
    <ligand>
        <name>(2E)-4-hydroxy-3-methylbut-2-enyl diphosphate</name>
        <dbReference type="ChEBI" id="CHEBI:128753"/>
    </ligand>
</feature>
<dbReference type="EnsemblBacteria" id="ACZ19260">
    <property type="protein sequence ID" value="ACZ19260"/>
    <property type="gene ID" value="Taci_1028"/>
</dbReference>
<comment type="pathway">
    <text evidence="5">Isoprenoid biosynthesis; dimethylallyl diphosphate biosynthesis; dimethylallyl diphosphate from (2E)-4-hydroxy-3-methylbutenyl diphosphate: step 1/1.</text>
</comment>
<keyword evidence="4 5" id="KW-0411">Iron-sulfur</keyword>
<evidence type="ECO:0000313" key="7">
    <source>
        <dbReference type="Proteomes" id="UP000002030"/>
    </source>
</evidence>
<dbReference type="NCBIfam" id="TIGR00216">
    <property type="entry name" value="ispH_lytB"/>
    <property type="match status" value="1"/>
</dbReference>
<comment type="similarity">
    <text evidence="5">Belongs to the IspH family.</text>
</comment>
<dbReference type="KEGG" id="tai:Taci_1028"/>
<keyword evidence="5 6" id="KW-0560">Oxidoreductase</keyword>
<protein>
    <recommendedName>
        <fullName evidence="5">4-hydroxy-3-methylbut-2-enyl diphosphate reductase</fullName>
        <shortName evidence="5">HMBPP reductase</shortName>
        <ecNumber evidence="5">1.17.7.4</ecNumber>
    </recommendedName>
</protein>
<feature type="binding site" evidence="5">
    <location>
        <position position="264"/>
    </location>
    <ligand>
        <name>isopentenyl diphosphate</name>
        <dbReference type="ChEBI" id="CHEBI:128769"/>
    </ligand>
</feature>
<evidence type="ECO:0000256" key="3">
    <source>
        <dbReference type="ARBA" id="ARBA00023004"/>
    </source>
</evidence>
<keyword evidence="5" id="KW-0414">Isoprene biosynthesis</keyword>
<dbReference type="GO" id="GO:0016114">
    <property type="term" value="P:terpenoid biosynthetic process"/>
    <property type="evidence" value="ECO:0007669"/>
    <property type="project" value="UniProtKB-UniRule"/>
</dbReference>
<reference evidence="6 7" key="1">
    <citation type="journal article" date="2009" name="Stand. Genomic Sci.">
        <title>Complete genome sequence of Thermanaerovibrio acidaminovorans type strain (Su883).</title>
        <authorList>
            <person name="Chovatia M."/>
            <person name="Sikorski J."/>
            <person name="Schroder M."/>
            <person name="Lapidus A."/>
            <person name="Nolan M."/>
            <person name="Tice H."/>
            <person name="Glavina Del Rio T."/>
            <person name="Copeland A."/>
            <person name="Cheng J.F."/>
            <person name="Lucas S."/>
            <person name="Chen F."/>
            <person name="Bruce D."/>
            <person name="Goodwin L."/>
            <person name="Pitluck S."/>
            <person name="Ivanova N."/>
            <person name="Mavromatis K."/>
            <person name="Ovchinnikova G."/>
            <person name="Pati A."/>
            <person name="Chen A."/>
            <person name="Palaniappan K."/>
            <person name="Land M."/>
            <person name="Hauser L."/>
            <person name="Chang Y.J."/>
            <person name="Jeffries C.D."/>
            <person name="Chain P."/>
            <person name="Saunders E."/>
            <person name="Detter J.C."/>
            <person name="Brettin T."/>
            <person name="Rohde M."/>
            <person name="Goker M."/>
            <person name="Spring S."/>
            <person name="Bristow J."/>
            <person name="Markowitz V."/>
            <person name="Hugenholtz P."/>
            <person name="Kyrpides N.C."/>
            <person name="Klenk H.P."/>
            <person name="Eisen J.A."/>
        </authorList>
    </citation>
    <scope>NUCLEOTIDE SEQUENCE [LARGE SCALE GENOMIC DNA]</scope>
    <source>
        <strain evidence="7">ATCC 49978 / DSM 6589 / Su883</strain>
    </source>
</reference>
<evidence type="ECO:0000313" key="6">
    <source>
        <dbReference type="EMBL" id="ACZ19260.1"/>
    </source>
</evidence>
<feature type="binding site" evidence="5">
    <location>
        <position position="123"/>
    </location>
    <ligand>
        <name>isopentenyl diphosphate</name>
        <dbReference type="ChEBI" id="CHEBI:128769"/>
    </ligand>
</feature>
<dbReference type="PANTHER" id="PTHR30426">
    <property type="entry name" value="4-HYDROXY-3-METHYLBUT-2-ENYL DIPHOSPHATE REDUCTASE"/>
    <property type="match status" value="1"/>
</dbReference>
<feature type="binding site" evidence="5">
    <location>
        <position position="264"/>
    </location>
    <ligand>
        <name>(2E)-4-hydroxy-3-methylbut-2-enyl diphosphate</name>
        <dbReference type="ChEBI" id="CHEBI:128753"/>
    </ligand>
</feature>
<name>D1B5G9_THEAS</name>
<feature type="binding site" evidence="5">
    <location>
        <position position="222"/>
    </location>
    <ligand>
        <name>(2E)-4-hydroxy-3-methylbut-2-enyl diphosphate</name>
        <dbReference type="ChEBI" id="CHEBI:128753"/>
    </ligand>
</feature>
<dbReference type="GO" id="GO:0019288">
    <property type="term" value="P:isopentenyl diphosphate biosynthetic process, methylerythritol 4-phosphate pathway"/>
    <property type="evidence" value="ECO:0007669"/>
    <property type="project" value="UniProtKB-UniRule"/>
</dbReference>
<dbReference type="Gene3D" id="3.40.50.11270">
    <property type="match status" value="1"/>
</dbReference>
<comment type="function">
    <text evidence="5">Catalyzes the conversion of 1-hydroxy-2-methyl-2-(E)-butenyl 4-diphosphate (HMBPP) into a mixture of isopentenyl diphosphate (IPP) and dimethylallyl diphosphate (DMAPP). Acts in the terminal step of the DOXP/MEP pathway for isoprenoid precursor biosynthesis.</text>
</comment>
<dbReference type="GO" id="GO:0051539">
    <property type="term" value="F:4 iron, 4 sulfur cluster binding"/>
    <property type="evidence" value="ECO:0007669"/>
    <property type="project" value="UniProtKB-UniRule"/>
</dbReference>
<dbReference type="HAMAP" id="MF_00191">
    <property type="entry name" value="IspH"/>
    <property type="match status" value="1"/>
</dbReference>
<keyword evidence="2 5" id="KW-0479">Metal-binding</keyword>
<evidence type="ECO:0000256" key="2">
    <source>
        <dbReference type="ARBA" id="ARBA00022723"/>
    </source>
</evidence>
<feature type="binding site" evidence="5">
    <location>
        <position position="12"/>
    </location>
    <ligand>
        <name>[4Fe-4S] cluster</name>
        <dbReference type="ChEBI" id="CHEBI:49883"/>
    </ligand>
</feature>
<feature type="binding site" evidence="5">
    <location>
        <position position="192"/>
    </location>
    <ligand>
        <name>[4Fe-4S] cluster</name>
        <dbReference type="ChEBI" id="CHEBI:49883"/>
    </ligand>
</feature>
<accession>D1B5G9</accession>
<comment type="pathway">
    <text evidence="5">Isoprenoid biosynthesis; isopentenyl diphosphate biosynthesis via DXP pathway; isopentenyl diphosphate from 1-deoxy-D-xylulose 5-phosphate: step 6/6.</text>
</comment>
<sequence length="280" mass="30614">MKVLVASPTGLCFGVRRAIEALEATLEERGRVYSLGSPIHNPQEVERLKAKGLVVVDEIDQVPPGVTLFIRAHGVSPQVFREALRRCGEVIDGTCPFVRKAQERAMVLSDEGYPVLIVGDGEHPEVKGILGFVNGFAAVVPHRGRLEEVLDGHRFQKVGVLSQTTQKLEVFFDVVKALVGIVPEVRVYNTICSATLERQRAVCELASSVQGIVVMGGRNSANTRKLYQIALESGAQAVWIEHPDELDYGWLADKGSIGLAAGGSTPDWLIRELIERLEKL</sequence>
<gene>
    <name evidence="5" type="primary">ispH</name>
    <name evidence="6" type="ordered locus">Taci_1028</name>
</gene>
<keyword evidence="7" id="KW-1185">Reference proteome</keyword>
<dbReference type="GO" id="GO:0050992">
    <property type="term" value="P:dimethylallyl diphosphate biosynthetic process"/>
    <property type="evidence" value="ECO:0007669"/>
    <property type="project" value="UniProtKB-UniRule"/>
</dbReference>
<dbReference type="GO" id="GO:0046872">
    <property type="term" value="F:metal ion binding"/>
    <property type="evidence" value="ECO:0007669"/>
    <property type="project" value="UniProtKB-KW"/>
</dbReference>
<dbReference type="eggNOG" id="COG0761">
    <property type="taxonomic scope" value="Bacteria"/>
</dbReference>
<evidence type="ECO:0000256" key="5">
    <source>
        <dbReference type="HAMAP-Rule" id="MF_00191"/>
    </source>
</evidence>
<feature type="binding site" evidence="5">
    <location>
        <position position="222"/>
    </location>
    <ligand>
        <name>isopentenyl diphosphate</name>
        <dbReference type="ChEBI" id="CHEBI:128769"/>
    </ligand>
</feature>
<dbReference type="CDD" id="cd13944">
    <property type="entry name" value="lytB_ispH"/>
    <property type="match status" value="1"/>
</dbReference>
<dbReference type="HOGENOM" id="CLU_027486_0_1_0"/>
<proteinExistence type="inferred from homology"/>
<feature type="binding site" evidence="5">
    <location>
        <position position="40"/>
    </location>
    <ligand>
        <name>dimethylallyl diphosphate</name>
        <dbReference type="ChEBI" id="CHEBI:57623"/>
    </ligand>
</feature>
<feature type="active site" description="Proton donor" evidence="5">
    <location>
        <position position="125"/>
    </location>
</feature>